<dbReference type="EMBL" id="CP097320">
    <property type="protein sequence ID" value="UQX09613.1"/>
    <property type="molecule type" value="Genomic_DNA"/>
</dbReference>
<dbReference type="RefSeq" id="WP_219067122.1">
    <property type="nucleotide sequence ID" value="NZ_CAJUXY010000015.1"/>
</dbReference>
<evidence type="ECO:0000313" key="2">
    <source>
        <dbReference type="EMBL" id="UQX09613.1"/>
    </source>
</evidence>
<name>A0ABY4QFA7_9MYCO</name>
<feature type="transmembrane region" description="Helical" evidence="1">
    <location>
        <begin position="114"/>
        <end position="133"/>
    </location>
</feature>
<gene>
    <name evidence="2" type="ORF">M5I08_14750</name>
</gene>
<evidence type="ECO:0000313" key="3">
    <source>
        <dbReference type="Proteomes" id="UP001056610"/>
    </source>
</evidence>
<sequence length="462" mass="50622">MSSISGMSLSHWRREMLRTNFWLVPSLEVLAAVVLFWITWEIDRAVYHGTLSLPAWVEAGSADTARGILLAVAASIMTVIGINFSVVLVTLTLASTQFGPRMLRNFIRDRGTQLTLGTFVATAFYCVLVLVSIGPAQHGVFVPHLSVNFVYLLVLVDLGVLIYFLHHIAVQIQLPFVIASIAHDLTHFAEVRNCDIATSAGDTQGHADELVALIGTIETSGAKIRNPKGGYLQAMRYDLLVRAASAADAVVHVPYRPGHFLVEGRELVAVWPPAAADRVARCLKRAQQTGPVRTLAQDPAFGIDQLVEIAIRALSPAVNDTFTALACVDWLGNVLCKLAPVWAPERVYRDPAGAVRVICEQVSLERLVQRSFDKIRQASRGMPALLMRELDALTAIMEQTTDADQARILMDQAAMIQRANLESVPEESDRADVESRYNAVACAYARLNDLAEANRNRSAIFA</sequence>
<keyword evidence="1" id="KW-1133">Transmembrane helix</keyword>
<feature type="transmembrane region" description="Helical" evidence="1">
    <location>
        <begin position="68"/>
        <end position="93"/>
    </location>
</feature>
<keyword evidence="1" id="KW-0472">Membrane</keyword>
<accession>A0ABY4QFA7</accession>
<keyword evidence="1" id="KW-0812">Transmembrane</keyword>
<dbReference type="InterPro" id="IPR018723">
    <property type="entry name" value="DUF2254_membrane"/>
</dbReference>
<reference evidence="2" key="1">
    <citation type="submission" date="2022-05" db="EMBL/GenBank/DDBJ databases">
        <title>A methanotrophic Mycobacterium dominates a cave microbial ecosystem.</title>
        <authorList>
            <person name="Van Spanning R.J.M."/>
            <person name="Guan Q."/>
            <person name="Melkonian C."/>
            <person name="Gallant J."/>
            <person name="Polerecky L."/>
            <person name="Flot J.-F."/>
            <person name="Brandt B.W."/>
            <person name="Braster M."/>
            <person name="Iturbe Espinoza P."/>
            <person name="Aerts J."/>
            <person name="Meima-Franke M."/>
            <person name="Piersma S.R."/>
            <person name="Bunduc C."/>
            <person name="Ummels R."/>
            <person name="Pain A."/>
            <person name="Fleming E.J."/>
            <person name="van der Wel N."/>
            <person name="Gherman V.D."/>
            <person name="Sarbu S.M."/>
            <person name="Bodelier P.L.E."/>
            <person name="Bitter W."/>
        </authorList>
    </citation>
    <scope>NUCLEOTIDE SEQUENCE</scope>
    <source>
        <strain evidence="2">Sulfur Cave</strain>
    </source>
</reference>
<organism evidence="2 3">
    <name type="scientific">Candidatus Mycobacterium methanotrophicum</name>
    <dbReference type="NCBI Taxonomy" id="2943498"/>
    <lineage>
        <taxon>Bacteria</taxon>
        <taxon>Bacillati</taxon>
        <taxon>Actinomycetota</taxon>
        <taxon>Actinomycetes</taxon>
        <taxon>Mycobacteriales</taxon>
        <taxon>Mycobacteriaceae</taxon>
        <taxon>Mycobacterium</taxon>
    </lineage>
</organism>
<proteinExistence type="predicted"/>
<feature type="transmembrane region" description="Helical" evidence="1">
    <location>
        <begin position="145"/>
        <end position="165"/>
    </location>
</feature>
<keyword evidence="3" id="KW-1185">Reference proteome</keyword>
<feature type="transmembrane region" description="Helical" evidence="1">
    <location>
        <begin position="21"/>
        <end position="40"/>
    </location>
</feature>
<evidence type="ECO:0000256" key="1">
    <source>
        <dbReference type="SAM" id="Phobius"/>
    </source>
</evidence>
<dbReference type="Pfam" id="PF10011">
    <property type="entry name" value="DUF2254"/>
    <property type="match status" value="1"/>
</dbReference>
<dbReference type="Proteomes" id="UP001056610">
    <property type="component" value="Chromosome"/>
</dbReference>
<protein>
    <submittedName>
        <fullName evidence="2">DUF2254 domain-containing protein</fullName>
    </submittedName>
</protein>